<keyword evidence="1" id="KW-0732">Signal</keyword>
<dbReference type="EMBL" id="VBQZ03000006">
    <property type="protein sequence ID" value="MXQ81135.1"/>
    <property type="molecule type" value="Genomic_DNA"/>
</dbReference>
<feature type="signal peptide" evidence="1">
    <location>
        <begin position="1"/>
        <end position="20"/>
    </location>
</feature>
<dbReference type="AlphaFoldDB" id="A0A6B0QUB8"/>
<dbReference type="Proteomes" id="UP000322234">
    <property type="component" value="Unassembled WGS sequence"/>
</dbReference>
<protein>
    <recommendedName>
        <fullName evidence="4">Secreted protein</fullName>
    </recommendedName>
</protein>
<name>A0A6B0QUB8_9CETA</name>
<evidence type="ECO:0000313" key="3">
    <source>
        <dbReference type="Proteomes" id="UP000322234"/>
    </source>
</evidence>
<gene>
    <name evidence="2" type="ORF">E5288_WYG012669</name>
</gene>
<feature type="chain" id="PRO_5025504872" description="Secreted protein" evidence="1">
    <location>
        <begin position="21"/>
        <end position="80"/>
    </location>
</feature>
<reference evidence="2" key="1">
    <citation type="submission" date="2019-10" db="EMBL/GenBank/DDBJ databases">
        <title>The sequence and de novo assembly of the wild yak genome.</title>
        <authorList>
            <person name="Liu Y."/>
        </authorList>
    </citation>
    <scope>NUCLEOTIDE SEQUENCE [LARGE SCALE GENOMIC DNA]</scope>
    <source>
        <strain evidence="2">WY2019</strain>
    </source>
</reference>
<comment type="caution">
    <text evidence="2">The sequence shown here is derived from an EMBL/GenBank/DDBJ whole genome shotgun (WGS) entry which is preliminary data.</text>
</comment>
<evidence type="ECO:0000256" key="1">
    <source>
        <dbReference type="SAM" id="SignalP"/>
    </source>
</evidence>
<accession>A0A6B0QUB8</accession>
<evidence type="ECO:0000313" key="2">
    <source>
        <dbReference type="EMBL" id="MXQ81135.1"/>
    </source>
</evidence>
<organism evidence="2 3">
    <name type="scientific">Bos mutus</name>
    <name type="common">wild yak</name>
    <dbReference type="NCBI Taxonomy" id="72004"/>
    <lineage>
        <taxon>Eukaryota</taxon>
        <taxon>Metazoa</taxon>
        <taxon>Chordata</taxon>
        <taxon>Craniata</taxon>
        <taxon>Vertebrata</taxon>
        <taxon>Euteleostomi</taxon>
        <taxon>Mammalia</taxon>
        <taxon>Eutheria</taxon>
        <taxon>Laurasiatheria</taxon>
        <taxon>Artiodactyla</taxon>
        <taxon>Ruminantia</taxon>
        <taxon>Pecora</taxon>
        <taxon>Bovidae</taxon>
        <taxon>Bovinae</taxon>
        <taxon>Bos</taxon>
    </lineage>
</organism>
<proteinExistence type="predicted"/>
<sequence>MVIPAVEIVRVLMVLTLARAMELRCGPGGEDHSQEDFTGKDRKLSSSSILLRISTLQLFRAKFHKLGCGIVVMQKQSQKA</sequence>
<keyword evidence="3" id="KW-1185">Reference proteome</keyword>
<evidence type="ECO:0008006" key="4">
    <source>
        <dbReference type="Google" id="ProtNLM"/>
    </source>
</evidence>